<evidence type="ECO:0000313" key="2">
    <source>
        <dbReference type="Proteomes" id="UP000812287"/>
    </source>
</evidence>
<sequence length="323" mass="36128">MSKIHYIGTYRVHTPRTILPIGSRRTGVRITEVVLDISRPSLLPTFTNNPIPLNITTFEAHCSSPPDDGGVEELEWFLATYWLETILVSVDPSPSPGPFHLGVDENAKRQFVGWMTIMVLVKAWSCEGTIKANDTSPRISVCVPNPCAGPKERRSSKTICLPTLDKTESTVGEYVSYSVQMLPSSLSTIHTCSDGLGALKSSPSMTRIRRSCRSVCAFKYNVAYVPRVCPRTNESRSFPHSGLLSTREPQLPRINSRSRKYLQALQTDAANLDFGLLPFGPRTGCVLGFRRGLGDQYSFSHRVRLGFLQSEFRTNLRYPTRWL</sequence>
<gene>
    <name evidence="1" type="ORF">BT62DRAFT_1011209</name>
</gene>
<dbReference type="Proteomes" id="UP000812287">
    <property type="component" value="Unassembled WGS sequence"/>
</dbReference>
<reference evidence="1" key="1">
    <citation type="submission" date="2020-11" db="EMBL/GenBank/DDBJ databases">
        <title>Adaptations for nitrogen fixation in a non-lichenized fungal sporocarp promotes dispersal by wood-feeding termites.</title>
        <authorList>
            <consortium name="DOE Joint Genome Institute"/>
            <person name="Koch R.A."/>
            <person name="Yoon G."/>
            <person name="Arayal U."/>
            <person name="Lail K."/>
            <person name="Amirebrahimi M."/>
            <person name="Labutti K."/>
            <person name="Lipzen A."/>
            <person name="Riley R."/>
            <person name="Barry K."/>
            <person name="Henrissat B."/>
            <person name="Grigoriev I.V."/>
            <person name="Herr J.R."/>
            <person name="Aime M.C."/>
        </authorList>
    </citation>
    <scope>NUCLEOTIDE SEQUENCE</scope>
    <source>
        <strain evidence="1">MCA 3950</strain>
    </source>
</reference>
<proteinExistence type="predicted"/>
<name>A0A9P7VJW0_9AGAR</name>
<evidence type="ECO:0000313" key="1">
    <source>
        <dbReference type="EMBL" id="KAG7441880.1"/>
    </source>
</evidence>
<organism evidence="1 2">
    <name type="scientific">Guyanagaster necrorhizus</name>
    <dbReference type="NCBI Taxonomy" id="856835"/>
    <lineage>
        <taxon>Eukaryota</taxon>
        <taxon>Fungi</taxon>
        <taxon>Dikarya</taxon>
        <taxon>Basidiomycota</taxon>
        <taxon>Agaricomycotina</taxon>
        <taxon>Agaricomycetes</taxon>
        <taxon>Agaricomycetidae</taxon>
        <taxon>Agaricales</taxon>
        <taxon>Marasmiineae</taxon>
        <taxon>Physalacriaceae</taxon>
        <taxon>Guyanagaster</taxon>
    </lineage>
</organism>
<dbReference type="RefSeq" id="XP_043035380.1">
    <property type="nucleotide sequence ID" value="XM_043177757.1"/>
</dbReference>
<dbReference type="EMBL" id="MU250556">
    <property type="protein sequence ID" value="KAG7441880.1"/>
    <property type="molecule type" value="Genomic_DNA"/>
</dbReference>
<dbReference type="GeneID" id="66100044"/>
<protein>
    <submittedName>
        <fullName evidence="1">Uncharacterized protein</fullName>
    </submittedName>
</protein>
<dbReference type="AlphaFoldDB" id="A0A9P7VJW0"/>
<accession>A0A9P7VJW0</accession>
<keyword evidence="2" id="KW-1185">Reference proteome</keyword>
<comment type="caution">
    <text evidence="1">The sequence shown here is derived from an EMBL/GenBank/DDBJ whole genome shotgun (WGS) entry which is preliminary data.</text>
</comment>